<reference evidence="2" key="1">
    <citation type="submission" date="2017-03" db="EMBL/GenBank/DDBJ databases">
        <title>Phytopthora megakarya and P. palmivora, two closely related causual agents of cacao black pod achieved similar genome size and gene model numbers by different mechanisms.</title>
        <authorList>
            <person name="Ali S."/>
            <person name="Shao J."/>
            <person name="Larry D.J."/>
            <person name="Kronmiller B."/>
            <person name="Shen D."/>
            <person name="Strem M.D."/>
            <person name="Melnick R.L."/>
            <person name="Guiltinan M.J."/>
            <person name="Tyler B.M."/>
            <person name="Meinhardt L.W."/>
            <person name="Bailey B.A."/>
        </authorList>
    </citation>
    <scope>NUCLEOTIDE SEQUENCE [LARGE SCALE GENOMIC DNA]</scope>
    <source>
        <strain evidence="2">zdho120</strain>
    </source>
</reference>
<proteinExistence type="predicted"/>
<gene>
    <name evidence="1" type="ORF">PHMEG_00018857</name>
</gene>
<dbReference type="OrthoDB" id="88857at2759"/>
<evidence type="ECO:0008006" key="3">
    <source>
        <dbReference type="Google" id="ProtNLM"/>
    </source>
</evidence>
<name>A0A225VT10_9STRA</name>
<comment type="caution">
    <text evidence="1">The sequence shown here is derived from an EMBL/GenBank/DDBJ whole genome shotgun (WGS) entry which is preliminary data.</text>
</comment>
<dbReference type="STRING" id="4795.A0A225VT10"/>
<dbReference type="EMBL" id="NBNE01003103">
    <property type="protein sequence ID" value="OWZ08573.1"/>
    <property type="molecule type" value="Genomic_DNA"/>
</dbReference>
<evidence type="ECO:0000313" key="2">
    <source>
        <dbReference type="Proteomes" id="UP000198211"/>
    </source>
</evidence>
<dbReference type="Proteomes" id="UP000198211">
    <property type="component" value="Unassembled WGS sequence"/>
</dbReference>
<evidence type="ECO:0000313" key="1">
    <source>
        <dbReference type="EMBL" id="OWZ08573.1"/>
    </source>
</evidence>
<organism evidence="1 2">
    <name type="scientific">Phytophthora megakarya</name>
    <dbReference type="NCBI Taxonomy" id="4795"/>
    <lineage>
        <taxon>Eukaryota</taxon>
        <taxon>Sar</taxon>
        <taxon>Stramenopiles</taxon>
        <taxon>Oomycota</taxon>
        <taxon>Peronosporomycetes</taxon>
        <taxon>Peronosporales</taxon>
        <taxon>Peronosporaceae</taxon>
        <taxon>Phytophthora</taxon>
    </lineage>
</organism>
<dbReference type="AlphaFoldDB" id="A0A225VT10"/>
<keyword evidence="2" id="KW-1185">Reference proteome</keyword>
<accession>A0A225VT10</accession>
<sequence>MEREFFDVFKDFQELTFQLFQPKLDRRRATTLKTAVRSVVEETLQLTDQLVYEEITGCEQKDSTSCGLWYLVVLELLLFGTDTNNWGNFWNDSIYEALGFLRMQYLHKALRLKRRDLCNCRKRDE</sequence>
<protein>
    <recommendedName>
        <fullName evidence="3">Ubiquitin-like protease family profile domain-containing protein</fullName>
    </recommendedName>
</protein>